<gene>
    <name evidence="2" type="ORF">ACFOW9_16600</name>
</gene>
<dbReference type="EMBL" id="JBHSCQ010000024">
    <property type="protein sequence ID" value="MFC4267228.1"/>
    <property type="molecule type" value="Genomic_DNA"/>
</dbReference>
<accession>A0ABV8R4X4</accession>
<name>A0ABV8R4X4_9MICC</name>
<reference evidence="3" key="1">
    <citation type="journal article" date="2019" name="Int. J. Syst. Evol. Microbiol.">
        <title>The Global Catalogue of Microorganisms (GCM) 10K type strain sequencing project: providing services to taxonomists for standard genome sequencing and annotation.</title>
        <authorList>
            <consortium name="The Broad Institute Genomics Platform"/>
            <consortium name="The Broad Institute Genome Sequencing Center for Infectious Disease"/>
            <person name="Wu L."/>
            <person name="Ma J."/>
        </authorList>
    </citation>
    <scope>NUCLEOTIDE SEQUENCE [LARGE SCALE GENOMIC DNA]</scope>
    <source>
        <strain evidence="3">CGMCC 1.10698</strain>
    </source>
</reference>
<feature type="region of interest" description="Disordered" evidence="1">
    <location>
        <begin position="1"/>
        <end position="48"/>
    </location>
</feature>
<sequence>MTADNKLSALGGLKRTAQPQPSPVVELVPEAPANDPTPQQPAPQEDAVTATPVAVTPTANQEAAAGGGAAGENLTIRASKELIKAYEAHKNRTKLSFANVLFNAIDSTYQQLPTLLNTNQVKVPGPNLFGRGEAVAMISADHSEKDSKSMRINSKHMAVLDNLATELAGGNRNRLIVTALTEYLKDEI</sequence>
<comment type="caution">
    <text evidence="2">The sequence shown here is derived from an EMBL/GenBank/DDBJ whole genome shotgun (WGS) entry which is preliminary data.</text>
</comment>
<keyword evidence="3" id="KW-1185">Reference proteome</keyword>
<dbReference type="Proteomes" id="UP001595773">
    <property type="component" value="Unassembled WGS sequence"/>
</dbReference>
<organism evidence="2 3">
    <name type="scientific">Arthrobacter cryoconiti</name>
    <dbReference type="NCBI Taxonomy" id="748907"/>
    <lineage>
        <taxon>Bacteria</taxon>
        <taxon>Bacillati</taxon>
        <taxon>Actinomycetota</taxon>
        <taxon>Actinomycetes</taxon>
        <taxon>Micrococcales</taxon>
        <taxon>Micrococcaceae</taxon>
        <taxon>Arthrobacter</taxon>
    </lineage>
</organism>
<evidence type="ECO:0000313" key="3">
    <source>
        <dbReference type="Proteomes" id="UP001595773"/>
    </source>
</evidence>
<dbReference type="RefSeq" id="WP_230068270.1">
    <property type="nucleotide sequence ID" value="NZ_BAABLL010000017.1"/>
</dbReference>
<evidence type="ECO:0000313" key="2">
    <source>
        <dbReference type="EMBL" id="MFC4267228.1"/>
    </source>
</evidence>
<protein>
    <submittedName>
        <fullName evidence="2">Uncharacterized protein</fullName>
    </submittedName>
</protein>
<proteinExistence type="predicted"/>
<evidence type="ECO:0000256" key="1">
    <source>
        <dbReference type="SAM" id="MobiDB-lite"/>
    </source>
</evidence>